<dbReference type="Pfam" id="PF26348">
    <property type="entry name" value="SRA_ScoMcrA"/>
    <property type="match status" value="1"/>
</dbReference>
<evidence type="ECO:0000313" key="6">
    <source>
        <dbReference type="Proteomes" id="UP000034810"/>
    </source>
</evidence>
<dbReference type="Pfam" id="PF03235">
    <property type="entry name" value="GmrSD_N"/>
    <property type="match status" value="1"/>
</dbReference>
<evidence type="ECO:0008006" key="7">
    <source>
        <dbReference type="Google" id="ProtNLM"/>
    </source>
</evidence>
<reference evidence="5 6" key="1">
    <citation type="journal article" date="2015" name="Nature">
        <title>rRNA introns, odd ribosomes, and small enigmatic genomes across a large radiation of phyla.</title>
        <authorList>
            <person name="Brown C.T."/>
            <person name="Hug L.A."/>
            <person name="Thomas B.C."/>
            <person name="Sharon I."/>
            <person name="Castelle C.J."/>
            <person name="Singh A."/>
            <person name="Wilkins M.J."/>
            <person name="Williams K.H."/>
            <person name="Banfield J.F."/>
        </authorList>
    </citation>
    <scope>NUCLEOTIDE SEQUENCE [LARGE SCALE GENOMIC DNA]</scope>
</reference>
<dbReference type="PANTHER" id="PTHR35149">
    <property type="entry name" value="SLL5132 PROTEIN"/>
    <property type="match status" value="1"/>
</dbReference>
<dbReference type="PANTHER" id="PTHR35149:SF2">
    <property type="entry name" value="DUF262 DOMAIN-CONTAINING PROTEIN"/>
    <property type="match status" value="1"/>
</dbReference>
<feature type="domain" description="GmrSD restriction endonucleases C-terminal" evidence="2">
    <location>
        <begin position="421"/>
        <end position="559"/>
    </location>
</feature>
<dbReference type="InterPro" id="IPR011089">
    <property type="entry name" value="GmrSD_C"/>
</dbReference>
<name>A0A0G1EG30_9BACT</name>
<dbReference type="InterPro" id="IPR004919">
    <property type="entry name" value="GmrSD_N"/>
</dbReference>
<feature type="domain" description="GmrSD restriction endonucleases N-terminal" evidence="1">
    <location>
        <begin position="12"/>
        <end position="227"/>
    </location>
</feature>
<proteinExistence type="predicted"/>
<dbReference type="InterPro" id="IPR058712">
    <property type="entry name" value="SRA_ScoMcrA"/>
</dbReference>
<dbReference type="AlphaFoldDB" id="A0A0G1EG30"/>
<dbReference type="Pfam" id="PF07510">
    <property type="entry name" value="GmrSD_C"/>
    <property type="match status" value="1"/>
</dbReference>
<sequence>MQKIIDANELTIEGLLNRSAEAYRVPRHQRQFEWAKEQWNDLWEDVHIGQIDESHFLGSIVVIPEGRASVEINYYEVNDGQQRLTTILILLSAIRDRAEELKNDEFAKHIEEHYLTANYFEGGSKKIVPKMTLGKLDNEEFGAILRGKLQHEAKEGHRIFECYNYFKSQIDEYNLGELENLKKRVVNKIIVVHINVADQFNAFRLFETLNDRGLALSAVDLIKNHLLMRAASTSVGDDAVVDTIVEEWQEMYEKIREYDPVIFFHRFMLSEYSGKISAKQLYEVIKQKANNEEWDAKYIYEFTNKLKKAATIYTELIDANIGNTKINRRLSDIKLFEAGPSYTLLLKITPLFKSGLLDETQYLKVIDLIELFHIRWGITGQSTSRLTEIYNRMCSNIVSAEVGQIANIIENEYLSWASSIKDSVFHSAFQEAFGKPADTRTKFIIWKLGNPAGEISLNFDEVHTEHIMPQTLSDEWFTVLEKSSGLDRDGVKKTHDNLVNKIGNLALIKGEWNISMSNRQFSEKVDYYINSEIGSTKELANRTDWAFDDVVDRTKELADKAIQIWKFSKPIPEADLATENIRFRRREYSIDSDTKLFCKGPAADATASIVDSNTVRVQKGSRARLEDAPNFKEHNYKKLKDQLVENGTLKKDGESLVFTTDYDFASASAAAAITLGRSADGPSEWKDINGKSIYELSEVPSGTLDNFDEKLEIHTTYSKNDIEGIFNTDFGARIKGITLRRDSTGNQYIILFHVTGSIYKDSGTKENFIYFGEGVRGDQELTAANQALIDAINDRRPIYGFWQEGTTNEYEYIGQLRVGKYNYELENDRKVYRFEISKIDL</sequence>
<dbReference type="Proteomes" id="UP000034810">
    <property type="component" value="Unassembled WGS sequence"/>
</dbReference>
<evidence type="ECO:0000313" key="5">
    <source>
        <dbReference type="EMBL" id="KKS81986.1"/>
    </source>
</evidence>
<feature type="domain" description="ScoMcrA-like SRA" evidence="4">
    <location>
        <begin position="731"/>
        <end position="824"/>
    </location>
</feature>
<accession>A0A0G1EG30</accession>
<dbReference type="InterPro" id="IPR025579">
    <property type="entry name" value="DUF4357"/>
</dbReference>
<comment type="caution">
    <text evidence="5">The sequence shown here is derived from an EMBL/GenBank/DDBJ whole genome shotgun (WGS) entry which is preliminary data.</text>
</comment>
<protein>
    <recommendedName>
        <fullName evidence="7">DUF4357 domain-containing protein</fullName>
    </recommendedName>
</protein>
<evidence type="ECO:0000259" key="2">
    <source>
        <dbReference type="Pfam" id="PF07510"/>
    </source>
</evidence>
<dbReference type="Pfam" id="PF14267">
    <property type="entry name" value="DUF4357"/>
    <property type="match status" value="1"/>
</dbReference>
<evidence type="ECO:0000259" key="1">
    <source>
        <dbReference type="Pfam" id="PF03235"/>
    </source>
</evidence>
<evidence type="ECO:0000259" key="4">
    <source>
        <dbReference type="Pfam" id="PF26348"/>
    </source>
</evidence>
<dbReference type="EMBL" id="LCFA01000014">
    <property type="protein sequence ID" value="KKS81986.1"/>
    <property type="molecule type" value="Genomic_DNA"/>
</dbReference>
<gene>
    <name evidence="5" type="ORF">UV58_C0014G0032</name>
</gene>
<evidence type="ECO:0000259" key="3">
    <source>
        <dbReference type="Pfam" id="PF14267"/>
    </source>
</evidence>
<feature type="domain" description="DUF4357" evidence="3">
    <location>
        <begin position="641"/>
        <end position="692"/>
    </location>
</feature>
<organism evidence="5 6">
    <name type="scientific">Candidatus Wolfebacteria bacterium GW2011_GWC1_43_10</name>
    <dbReference type="NCBI Taxonomy" id="1619011"/>
    <lineage>
        <taxon>Bacteria</taxon>
        <taxon>Candidatus Wolfeibacteriota</taxon>
    </lineage>
</organism>